<protein>
    <submittedName>
        <fullName evidence="2">Glutaconate CoA-transferase subunit B</fullName>
    </submittedName>
</protein>
<organism evidence="2 3">
    <name type="scientific">Thermosyntropha lipolytica DSM 11003</name>
    <dbReference type="NCBI Taxonomy" id="1123382"/>
    <lineage>
        <taxon>Bacteria</taxon>
        <taxon>Bacillati</taxon>
        <taxon>Bacillota</taxon>
        <taxon>Clostridia</taxon>
        <taxon>Eubacteriales</taxon>
        <taxon>Syntrophomonadaceae</taxon>
        <taxon>Thermosyntropha</taxon>
    </lineage>
</organism>
<gene>
    <name evidence="2" type="ORF">SAMN02745221_02098</name>
</gene>
<keyword evidence="3" id="KW-1185">Reference proteome</keyword>
<dbReference type="GO" id="GO:0008410">
    <property type="term" value="F:CoA-transferase activity"/>
    <property type="evidence" value="ECO:0007669"/>
    <property type="project" value="InterPro"/>
</dbReference>
<dbReference type="Pfam" id="PF01144">
    <property type="entry name" value="CoA_trans"/>
    <property type="match status" value="1"/>
</dbReference>
<accession>A0A1M5RSS7</accession>
<dbReference type="OrthoDB" id="9778604at2"/>
<dbReference type="Gene3D" id="3.40.1080.10">
    <property type="entry name" value="Glutaconate Coenzyme A-transferase"/>
    <property type="match status" value="1"/>
</dbReference>
<dbReference type="SMART" id="SM00882">
    <property type="entry name" value="CoA_trans"/>
    <property type="match status" value="1"/>
</dbReference>
<dbReference type="SUPFAM" id="SSF100950">
    <property type="entry name" value="NagB/RpiA/CoA transferase-like"/>
    <property type="match status" value="1"/>
</dbReference>
<dbReference type="PANTHER" id="PTHR43293:SF3">
    <property type="entry name" value="CHOLESTEROL RING-CLEAVING HYDROLASE IPDB SUBUNIT"/>
    <property type="match status" value="1"/>
</dbReference>
<dbReference type="EMBL" id="FQWY01000057">
    <property type="protein sequence ID" value="SHH29296.1"/>
    <property type="molecule type" value="Genomic_DNA"/>
</dbReference>
<proteinExistence type="inferred from homology"/>
<dbReference type="InterPro" id="IPR004165">
    <property type="entry name" value="CoA_trans_fam_I"/>
</dbReference>
<dbReference type="AlphaFoldDB" id="A0A1M5RSS7"/>
<sequence>MSVAPANPLEMLAYVVSRHIKDKQIVYVGTGLPMVGAILAKKTHAPNITLVYESGGQDPIEGPMPWSVADPVTWRKSPITMEMALSFAQAANGYVDVAFQGAAQVDMYGNLNTHIIGNDFLNPKARLTGSGGGNDLISLTENTVIVGLQTPEKFPAKLDFITSPGHLYGGNSRKEAGLLGNGPVAVITQIGVYDFEPVTKRMRIKSLHPGITVEIAQACTGFELLVPEGEIPVTETPPPDVLEVLRNEVDPQKIFIAFPPR</sequence>
<dbReference type="Proteomes" id="UP000242329">
    <property type="component" value="Unassembled WGS sequence"/>
</dbReference>
<evidence type="ECO:0000256" key="1">
    <source>
        <dbReference type="ARBA" id="ARBA00007047"/>
    </source>
</evidence>
<dbReference type="RefSeq" id="WP_073093475.1">
    <property type="nucleotide sequence ID" value="NZ_FQWY01000057.1"/>
</dbReference>
<dbReference type="PANTHER" id="PTHR43293">
    <property type="entry name" value="ACETATE COA-TRANSFERASE YDIF"/>
    <property type="match status" value="1"/>
</dbReference>
<evidence type="ECO:0000313" key="3">
    <source>
        <dbReference type="Proteomes" id="UP000242329"/>
    </source>
</evidence>
<name>A0A1M5RSS7_9FIRM</name>
<comment type="similarity">
    <text evidence="1">Belongs to the 3-oxoacid CoA-transferase subunit B family.</text>
</comment>
<dbReference type="InterPro" id="IPR037171">
    <property type="entry name" value="NagB/RpiA_transferase-like"/>
</dbReference>
<reference evidence="3" key="1">
    <citation type="submission" date="2016-11" db="EMBL/GenBank/DDBJ databases">
        <authorList>
            <person name="Varghese N."/>
            <person name="Submissions S."/>
        </authorList>
    </citation>
    <scope>NUCLEOTIDE SEQUENCE [LARGE SCALE GENOMIC DNA]</scope>
    <source>
        <strain evidence="3">DSM 11003</strain>
    </source>
</reference>
<keyword evidence="2" id="KW-0808">Transferase</keyword>
<evidence type="ECO:0000313" key="2">
    <source>
        <dbReference type="EMBL" id="SHH29296.1"/>
    </source>
</evidence>
<dbReference type="STRING" id="1123382.SAMN02745221_02098"/>